<keyword evidence="6 7" id="KW-0472">Membrane</keyword>
<dbReference type="SUPFAM" id="SSF161098">
    <property type="entry name" value="MetI-like"/>
    <property type="match status" value="1"/>
</dbReference>
<comment type="similarity">
    <text evidence="7">Belongs to the binding-protein-dependent transport system permease family.</text>
</comment>
<evidence type="ECO:0000256" key="4">
    <source>
        <dbReference type="ARBA" id="ARBA00022692"/>
    </source>
</evidence>
<dbReference type="InterPro" id="IPR000515">
    <property type="entry name" value="MetI-like"/>
</dbReference>
<dbReference type="EMBL" id="BAAAHD010000001">
    <property type="protein sequence ID" value="GAA0545284.1"/>
    <property type="molecule type" value="Genomic_DNA"/>
</dbReference>
<protein>
    <recommendedName>
        <fullName evidence="8">ABC transmembrane type-1 domain-containing protein</fullName>
    </recommendedName>
</protein>
<dbReference type="PROSITE" id="PS50928">
    <property type="entry name" value="ABC_TM1"/>
    <property type="match status" value="1"/>
</dbReference>
<gene>
    <name evidence="9" type="ORF">GCM10009546_04190</name>
</gene>
<evidence type="ECO:0000259" key="8">
    <source>
        <dbReference type="PROSITE" id="PS50928"/>
    </source>
</evidence>
<sequence length="222" mass="23827">MALTSDVLAIELPRAPIGEWFDNLVSWCTDNLSWLFDGIGSAIQASVDALTSVLTGPPPIVLALVLALLALLVSGWKLSAFTILGFALIESMELWKDSMDSLALVIVAAAVSTVLSVPIGIAAARSDVVSRIVRPVLDFMQTMPAFVYLIPAIFFFSIGAVPGVVATVIFSMPPGVRLTELGIRGVDPEMVEAGEAFGTPPNRILTRRSRWPCRRSWRASTS</sequence>
<evidence type="ECO:0000256" key="1">
    <source>
        <dbReference type="ARBA" id="ARBA00004141"/>
    </source>
</evidence>
<organism evidence="9 10">
    <name type="scientific">Actinomadura livida</name>
    <dbReference type="NCBI Taxonomy" id="79909"/>
    <lineage>
        <taxon>Bacteria</taxon>
        <taxon>Bacillati</taxon>
        <taxon>Actinomycetota</taxon>
        <taxon>Actinomycetes</taxon>
        <taxon>Streptosporangiales</taxon>
        <taxon>Thermomonosporaceae</taxon>
        <taxon>Actinomadura</taxon>
    </lineage>
</organism>
<keyword evidence="4 7" id="KW-0812">Transmembrane</keyword>
<dbReference type="Proteomes" id="UP001501427">
    <property type="component" value="Unassembled WGS sequence"/>
</dbReference>
<dbReference type="Pfam" id="PF00528">
    <property type="entry name" value="BPD_transp_1"/>
    <property type="match status" value="1"/>
</dbReference>
<name>A0ABN1DJI0_9ACTN</name>
<dbReference type="Gene3D" id="1.10.3720.10">
    <property type="entry name" value="MetI-like"/>
    <property type="match status" value="1"/>
</dbReference>
<comment type="subcellular location">
    <subcellularLocation>
        <location evidence="7">Cell membrane</location>
        <topology evidence="7">Multi-pass membrane protein</topology>
    </subcellularLocation>
    <subcellularLocation>
        <location evidence="1">Membrane</location>
        <topology evidence="1">Multi-pass membrane protein</topology>
    </subcellularLocation>
</comment>
<evidence type="ECO:0000256" key="3">
    <source>
        <dbReference type="ARBA" id="ARBA00022475"/>
    </source>
</evidence>
<evidence type="ECO:0000256" key="7">
    <source>
        <dbReference type="RuleBase" id="RU363032"/>
    </source>
</evidence>
<evidence type="ECO:0000313" key="9">
    <source>
        <dbReference type="EMBL" id="GAA0545284.1"/>
    </source>
</evidence>
<evidence type="ECO:0000313" key="10">
    <source>
        <dbReference type="Proteomes" id="UP001501427"/>
    </source>
</evidence>
<keyword evidence="2 7" id="KW-0813">Transport</keyword>
<keyword evidence="3" id="KW-1003">Cell membrane</keyword>
<proteinExistence type="inferred from homology"/>
<evidence type="ECO:0000256" key="5">
    <source>
        <dbReference type="ARBA" id="ARBA00022989"/>
    </source>
</evidence>
<keyword evidence="5 7" id="KW-1133">Transmembrane helix</keyword>
<feature type="transmembrane region" description="Helical" evidence="7">
    <location>
        <begin position="101"/>
        <end position="125"/>
    </location>
</feature>
<evidence type="ECO:0000256" key="2">
    <source>
        <dbReference type="ARBA" id="ARBA00022448"/>
    </source>
</evidence>
<dbReference type="PANTHER" id="PTHR47737:SF1">
    <property type="entry name" value="GLYCINE BETAINE_PROLINE BETAINE TRANSPORT SYSTEM PERMEASE PROTEIN PROW"/>
    <property type="match status" value="1"/>
</dbReference>
<dbReference type="PANTHER" id="PTHR47737">
    <property type="entry name" value="GLYCINE BETAINE/PROLINE BETAINE TRANSPORT SYSTEM PERMEASE PROTEIN PROW"/>
    <property type="match status" value="1"/>
</dbReference>
<keyword evidence="10" id="KW-1185">Reference proteome</keyword>
<evidence type="ECO:0000256" key="6">
    <source>
        <dbReference type="ARBA" id="ARBA00023136"/>
    </source>
</evidence>
<dbReference type="InterPro" id="IPR035906">
    <property type="entry name" value="MetI-like_sf"/>
</dbReference>
<reference evidence="9 10" key="1">
    <citation type="journal article" date="2019" name="Int. J. Syst. Evol. Microbiol.">
        <title>The Global Catalogue of Microorganisms (GCM) 10K type strain sequencing project: providing services to taxonomists for standard genome sequencing and annotation.</title>
        <authorList>
            <consortium name="The Broad Institute Genomics Platform"/>
            <consortium name="The Broad Institute Genome Sequencing Center for Infectious Disease"/>
            <person name="Wu L."/>
            <person name="Ma J."/>
        </authorList>
    </citation>
    <scope>NUCLEOTIDE SEQUENCE [LARGE SCALE GENOMIC DNA]</scope>
    <source>
        <strain evidence="9 10">JCM 10667</strain>
    </source>
</reference>
<feature type="transmembrane region" description="Helical" evidence="7">
    <location>
        <begin position="145"/>
        <end position="170"/>
    </location>
</feature>
<comment type="caution">
    <text evidence="9">The sequence shown here is derived from an EMBL/GenBank/DDBJ whole genome shotgun (WGS) entry which is preliminary data.</text>
</comment>
<accession>A0ABN1DJI0</accession>
<feature type="domain" description="ABC transmembrane type-1" evidence="8">
    <location>
        <begin position="98"/>
        <end position="222"/>
    </location>
</feature>
<feature type="transmembrane region" description="Helical" evidence="7">
    <location>
        <begin position="60"/>
        <end position="89"/>
    </location>
</feature>